<keyword evidence="2" id="KW-0808">Transferase</keyword>
<feature type="domain" description="Methyltransferase" evidence="3">
    <location>
        <begin position="49"/>
        <end position="137"/>
    </location>
</feature>
<comment type="caution">
    <text evidence="4">The sequence shown here is derived from an EMBL/GenBank/DDBJ whole genome shotgun (WGS) entry which is preliminary data.</text>
</comment>
<keyword evidence="5" id="KW-1185">Reference proteome</keyword>
<accession>A0A8K2A253</accession>
<dbReference type="PANTHER" id="PTHR43861">
    <property type="entry name" value="TRANS-ACONITATE 2-METHYLTRANSFERASE-RELATED"/>
    <property type="match status" value="1"/>
</dbReference>
<sequence>MTVKIHSRDLSTISYYDLNAEEYFIRLLGANIDIIYKKFLDYVPEGITILDAGCGSGRDTKYFAFLGHKVFSIDASQEMVEISTKYTQKKTHLMNFYDLKFENEFNAIWSMASLIHIPKNDMDYIVRLFTEALRVNGIWLISLKEGEGEEIEEDRLFNRYTEEEFRLLLEKHSCLQIEKLWHSLDAIGRSQNWLTVILRKIY</sequence>
<dbReference type="Pfam" id="PF13649">
    <property type="entry name" value="Methyltransf_25"/>
    <property type="match status" value="1"/>
</dbReference>
<dbReference type="GO" id="GO:0032259">
    <property type="term" value="P:methylation"/>
    <property type="evidence" value="ECO:0007669"/>
    <property type="project" value="UniProtKB-KW"/>
</dbReference>
<dbReference type="PANTHER" id="PTHR43861:SF1">
    <property type="entry name" value="TRANS-ACONITATE 2-METHYLTRANSFERASE"/>
    <property type="match status" value="1"/>
</dbReference>
<evidence type="ECO:0000256" key="1">
    <source>
        <dbReference type="ARBA" id="ARBA00022603"/>
    </source>
</evidence>
<dbReference type="InterPro" id="IPR041698">
    <property type="entry name" value="Methyltransf_25"/>
</dbReference>
<dbReference type="AlphaFoldDB" id="A0A8K2A253"/>
<dbReference type="Gene3D" id="3.40.50.150">
    <property type="entry name" value="Vaccinia Virus protein VP39"/>
    <property type="match status" value="1"/>
</dbReference>
<gene>
    <name evidence="4" type="ORF">GS597_17910</name>
</gene>
<keyword evidence="1 4" id="KW-0489">Methyltransferase</keyword>
<proteinExistence type="predicted"/>
<dbReference type="CDD" id="cd02440">
    <property type="entry name" value="AdoMet_MTases"/>
    <property type="match status" value="1"/>
</dbReference>
<dbReference type="GO" id="GO:0008168">
    <property type="term" value="F:methyltransferase activity"/>
    <property type="evidence" value="ECO:0007669"/>
    <property type="project" value="UniProtKB-KW"/>
</dbReference>
<organism evidence="4 5">
    <name type="scientific">Petrachloros mirabilis ULC683</name>
    <dbReference type="NCBI Taxonomy" id="2781853"/>
    <lineage>
        <taxon>Bacteria</taxon>
        <taxon>Bacillati</taxon>
        <taxon>Cyanobacteriota</taxon>
        <taxon>Cyanophyceae</taxon>
        <taxon>Synechococcales</taxon>
        <taxon>Petrachlorosaceae</taxon>
        <taxon>Petrachloros</taxon>
        <taxon>Petrachloros mirabilis</taxon>
    </lineage>
</organism>
<evidence type="ECO:0000313" key="5">
    <source>
        <dbReference type="Proteomes" id="UP000607397"/>
    </source>
</evidence>
<dbReference type="EMBL" id="WVIC01000049">
    <property type="protein sequence ID" value="NCJ08348.1"/>
    <property type="molecule type" value="Genomic_DNA"/>
</dbReference>
<evidence type="ECO:0000259" key="3">
    <source>
        <dbReference type="Pfam" id="PF13649"/>
    </source>
</evidence>
<name>A0A8K2A253_9CYAN</name>
<reference evidence="4" key="1">
    <citation type="submission" date="2019-12" db="EMBL/GenBank/DDBJ databases">
        <title>High-Quality draft genome sequences of three cyanobacteria isolated from the limestone walls of the Old Cathedral of Coimbra.</title>
        <authorList>
            <person name="Tiago I."/>
            <person name="Soares F."/>
            <person name="Portugal A."/>
        </authorList>
    </citation>
    <scope>NUCLEOTIDE SEQUENCE [LARGE SCALE GENOMIC DNA]</scope>
    <source>
        <strain evidence="4">C</strain>
    </source>
</reference>
<evidence type="ECO:0000313" key="4">
    <source>
        <dbReference type="EMBL" id="NCJ08348.1"/>
    </source>
</evidence>
<evidence type="ECO:0000256" key="2">
    <source>
        <dbReference type="ARBA" id="ARBA00022679"/>
    </source>
</evidence>
<dbReference type="InterPro" id="IPR029063">
    <property type="entry name" value="SAM-dependent_MTases_sf"/>
</dbReference>
<dbReference type="RefSeq" id="WP_161826822.1">
    <property type="nucleotide sequence ID" value="NZ_WVIC01000049.1"/>
</dbReference>
<dbReference type="Proteomes" id="UP000607397">
    <property type="component" value="Unassembled WGS sequence"/>
</dbReference>
<protein>
    <submittedName>
        <fullName evidence="4">Methyltransferase domain-containing protein</fullName>
    </submittedName>
</protein>
<dbReference type="SUPFAM" id="SSF53335">
    <property type="entry name" value="S-adenosyl-L-methionine-dependent methyltransferases"/>
    <property type="match status" value="1"/>
</dbReference>